<dbReference type="InterPro" id="IPR036047">
    <property type="entry name" value="F-box-like_dom_sf"/>
</dbReference>
<gene>
    <name evidence="3" type="ORF">QVD17_09049</name>
</gene>
<organism evidence="3 4">
    <name type="scientific">Tagetes erecta</name>
    <name type="common">African marigold</name>
    <dbReference type="NCBI Taxonomy" id="13708"/>
    <lineage>
        <taxon>Eukaryota</taxon>
        <taxon>Viridiplantae</taxon>
        <taxon>Streptophyta</taxon>
        <taxon>Embryophyta</taxon>
        <taxon>Tracheophyta</taxon>
        <taxon>Spermatophyta</taxon>
        <taxon>Magnoliopsida</taxon>
        <taxon>eudicotyledons</taxon>
        <taxon>Gunneridae</taxon>
        <taxon>Pentapetalae</taxon>
        <taxon>asterids</taxon>
        <taxon>campanulids</taxon>
        <taxon>Asterales</taxon>
        <taxon>Asteraceae</taxon>
        <taxon>Asteroideae</taxon>
        <taxon>Heliantheae alliance</taxon>
        <taxon>Tageteae</taxon>
        <taxon>Tagetes</taxon>
    </lineage>
</organism>
<feature type="compositionally biased region" description="Pro residues" evidence="1">
    <location>
        <begin position="304"/>
        <end position="315"/>
    </location>
</feature>
<name>A0AAD8KZT8_TARER</name>
<comment type="caution">
    <text evidence="3">The sequence shown here is derived from an EMBL/GenBank/DDBJ whole genome shotgun (WGS) entry which is preliminary data.</text>
</comment>
<keyword evidence="4" id="KW-1185">Reference proteome</keyword>
<dbReference type="AlphaFoldDB" id="A0AAD8KZT8"/>
<dbReference type="InterPro" id="IPR001810">
    <property type="entry name" value="F-box_dom"/>
</dbReference>
<dbReference type="EMBL" id="JAUHHV010000002">
    <property type="protein sequence ID" value="KAK1432157.1"/>
    <property type="molecule type" value="Genomic_DNA"/>
</dbReference>
<dbReference type="Gene3D" id="1.20.1280.50">
    <property type="match status" value="1"/>
</dbReference>
<dbReference type="PANTHER" id="PTHR33736:SF34">
    <property type="entry name" value="F-BOX-LIKE DOMAIN SUPERFAMILY PROTEIN"/>
    <property type="match status" value="1"/>
</dbReference>
<proteinExistence type="predicted"/>
<dbReference type="PANTHER" id="PTHR33736">
    <property type="entry name" value="F-BOX PROTEIN-RELATED"/>
    <property type="match status" value="1"/>
</dbReference>
<reference evidence="3" key="1">
    <citation type="journal article" date="2023" name="bioRxiv">
        <title>Improved chromosome-level genome assembly for marigold (Tagetes erecta).</title>
        <authorList>
            <person name="Jiang F."/>
            <person name="Yuan L."/>
            <person name="Wang S."/>
            <person name="Wang H."/>
            <person name="Xu D."/>
            <person name="Wang A."/>
            <person name="Fan W."/>
        </authorList>
    </citation>
    <scope>NUCLEOTIDE SEQUENCE</scope>
    <source>
        <strain evidence="3">WSJ</strain>
        <tissue evidence="3">Leaf</tissue>
    </source>
</reference>
<dbReference type="Pfam" id="PF12937">
    <property type="entry name" value="F-box-like"/>
    <property type="match status" value="1"/>
</dbReference>
<evidence type="ECO:0000259" key="2">
    <source>
        <dbReference type="Pfam" id="PF12937"/>
    </source>
</evidence>
<sequence>MSTTLGDVHPDIVHTHILPQLDGRSLSTFATVSSYLHTLCSDHNLWSQICKCTWPSITHPHVDAIISTFPERHKSFFHDSFPSLIVNVNNRHLHLSTHHPWPPQLISTVDIRYQSNVIYSTVHFIDTTADHFLSSELLVILKEDANRPIKVEVDEETLSNLKQSLTLNWILIDPMMKRAGNLSSIKPFSVKKDLVANETRVQYDTVLPGCDRNEMVQCRIQVVLGVGGVVKEVVMKLTDLDRRCLNGSEFLVVSRTAISGGNNVTRKVVVDDEERWRSRREFKEMKRERRESLAMKEKNKWHPVPSPSPHPPPPNTTIFNPDKHKKPLVHHHRRHPHLIYVGCWVLIFGSIEPNPTVINIDRHQKKKQRVWVLFIMVRVLQSLKPNQRYCN</sequence>
<evidence type="ECO:0000256" key="1">
    <source>
        <dbReference type="SAM" id="MobiDB-lite"/>
    </source>
</evidence>
<protein>
    <recommendedName>
        <fullName evidence="2">F-box domain-containing protein</fullName>
    </recommendedName>
</protein>
<feature type="domain" description="F-box" evidence="2">
    <location>
        <begin position="10"/>
        <end position="51"/>
    </location>
</feature>
<dbReference type="Proteomes" id="UP001229421">
    <property type="component" value="Unassembled WGS sequence"/>
</dbReference>
<feature type="region of interest" description="Disordered" evidence="1">
    <location>
        <begin position="287"/>
        <end position="322"/>
    </location>
</feature>
<feature type="compositionally biased region" description="Basic and acidic residues" evidence="1">
    <location>
        <begin position="287"/>
        <end position="300"/>
    </location>
</feature>
<evidence type="ECO:0000313" key="3">
    <source>
        <dbReference type="EMBL" id="KAK1432157.1"/>
    </source>
</evidence>
<accession>A0AAD8KZT8</accession>
<dbReference type="InterPro" id="IPR045283">
    <property type="entry name" value="AT3G44326-like"/>
</dbReference>
<evidence type="ECO:0000313" key="4">
    <source>
        <dbReference type="Proteomes" id="UP001229421"/>
    </source>
</evidence>
<dbReference type="SUPFAM" id="SSF81383">
    <property type="entry name" value="F-box domain"/>
    <property type="match status" value="1"/>
</dbReference>